<dbReference type="GO" id="GO:0004324">
    <property type="term" value="F:ferredoxin-NADP+ reductase activity"/>
    <property type="evidence" value="ECO:0007669"/>
    <property type="project" value="UniProtKB-EC"/>
</dbReference>
<comment type="similarity">
    <text evidence="6">Belongs to the ferredoxin--NADP reductase type 2 family.</text>
</comment>
<dbReference type="InterPro" id="IPR036188">
    <property type="entry name" value="FAD/NAD-bd_sf"/>
</dbReference>
<dbReference type="InterPro" id="IPR050097">
    <property type="entry name" value="Ferredoxin-NADP_redctase_2"/>
</dbReference>
<comment type="caution">
    <text evidence="6">Lacks conserved residue(s) required for the propagation of feature annotation.</text>
</comment>
<dbReference type="Pfam" id="PF07992">
    <property type="entry name" value="Pyr_redox_2"/>
    <property type="match status" value="1"/>
</dbReference>
<comment type="caution">
    <text evidence="8">The sequence shown here is derived from an EMBL/GenBank/DDBJ whole genome shotgun (WGS) entry which is preliminary data.</text>
</comment>
<feature type="binding site" evidence="6">
    <location>
        <position position="87"/>
    </location>
    <ligand>
        <name>FAD</name>
        <dbReference type="ChEBI" id="CHEBI:57692"/>
    </ligand>
</feature>
<keyword evidence="3 6" id="KW-0274">FAD</keyword>
<evidence type="ECO:0000256" key="2">
    <source>
        <dbReference type="ARBA" id="ARBA00022630"/>
    </source>
</evidence>
<keyword evidence="9" id="KW-1185">Reference proteome</keyword>
<dbReference type="RefSeq" id="WP_187753833.1">
    <property type="nucleotide sequence ID" value="NZ_CAUZLK010000006.1"/>
</dbReference>
<dbReference type="PRINTS" id="PR00368">
    <property type="entry name" value="FADPNR"/>
</dbReference>
<feature type="domain" description="FAD/NAD(P)-binding" evidence="7">
    <location>
        <begin position="5"/>
        <end position="310"/>
    </location>
</feature>
<keyword evidence="5 6" id="KW-0560">Oxidoreductase</keyword>
<gene>
    <name evidence="8" type="ORF">R54839_PPFHFPJH_01182</name>
</gene>
<keyword evidence="2 6" id="KW-0285">Flavoprotein</keyword>
<comment type="subunit">
    <text evidence="1 6">Homodimer.</text>
</comment>
<dbReference type="EC" id="1.18.1.2" evidence="6"/>
<feature type="binding site" evidence="6">
    <location>
        <position position="34"/>
    </location>
    <ligand>
        <name>FAD</name>
        <dbReference type="ChEBI" id="CHEBI:57692"/>
    </ligand>
</feature>
<dbReference type="PRINTS" id="PR00469">
    <property type="entry name" value="PNDRDTASEII"/>
</dbReference>
<sequence>MSKMYDIIVVGAGPVGLFAGYYASLRDANVLLLEAQDALGGQVATLYPDKKIWDVAGLAGDTGRQLIDGLVKQAKRFDLPIQRGRRVTDLVRTDSGYQLTINDGEEILQSKSVILATGKGAFEPRRLQVANEAELLTAGLSYSAPDLAAFQGQTVAVLGGGDSAVDLATELASVADKTYLIHRREAFRALEQSVKALASAKVAKKTPFKVSEAVAKKDGQLVLTLTNPKDDQQSEELTVDRLIVQYGFKTAGQAERHWAINLDWDRAGLQVEDQVKTKQPGLFAIGDVTSYPDHVDLIATGFGQAPAAVNAAIAYYNPEQAGPGHSSSLDIQD</sequence>
<feature type="binding site" evidence="6">
    <location>
        <position position="327"/>
    </location>
    <ligand>
        <name>FAD</name>
        <dbReference type="ChEBI" id="CHEBI:57692"/>
    </ligand>
</feature>
<name>A0ABN9YYH9_9LACO</name>
<dbReference type="InterPro" id="IPR022890">
    <property type="entry name" value="Fd--NADP_Rdtase_type_2"/>
</dbReference>
<comment type="cofactor">
    <cofactor evidence="6">
        <name>FAD</name>
        <dbReference type="ChEBI" id="CHEBI:57692"/>
    </cofactor>
    <text evidence="6">Binds 1 FAD per subunit.</text>
</comment>
<keyword evidence="4 6" id="KW-0521">NADP</keyword>
<proteinExistence type="inferred from homology"/>
<evidence type="ECO:0000313" key="8">
    <source>
        <dbReference type="EMBL" id="CAK1247224.1"/>
    </source>
</evidence>
<feature type="binding site" evidence="6">
    <location>
        <position position="42"/>
    </location>
    <ligand>
        <name>FAD</name>
        <dbReference type="ChEBI" id="CHEBI:57692"/>
    </ligand>
</feature>
<reference evidence="8 9" key="1">
    <citation type="submission" date="2023-10" db="EMBL/GenBank/DDBJ databases">
        <authorList>
            <person name="Botero Cardona J."/>
        </authorList>
    </citation>
    <scope>NUCLEOTIDE SEQUENCE [LARGE SCALE GENOMIC DNA]</scope>
    <source>
        <strain evidence="8 9">R-54839</strain>
    </source>
</reference>
<protein>
    <recommendedName>
        <fullName evidence="6">Ferredoxin--NADP reductase</fullName>
        <shortName evidence="6">FNR</shortName>
        <shortName evidence="6">Fd-NADP(+) reductase</shortName>
        <ecNumber evidence="6">1.18.1.2</ecNumber>
    </recommendedName>
</protein>
<feature type="binding site" evidence="6">
    <location>
        <position position="287"/>
    </location>
    <ligand>
        <name>FAD</name>
        <dbReference type="ChEBI" id="CHEBI:57692"/>
    </ligand>
</feature>
<dbReference type="SUPFAM" id="SSF51905">
    <property type="entry name" value="FAD/NAD(P)-binding domain"/>
    <property type="match status" value="1"/>
</dbReference>
<evidence type="ECO:0000256" key="1">
    <source>
        <dbReference type="ARBA" id="ARBA00011738"/>
    </source>
</evidence>
<evidence type="ECO:0000259" key="7">
    <source>
        <dbReference type="Pfam" id="PF07992"/>
    </source>
</evidence>
<dbReference type="Proteomes" id="UP001314261">
    <property type="component" value="Unassembled WGS sequence"/>
</dbReference>
<dbReference type="EMBL" id="CAUZLR010000007">
    <property type="protein sequence ID" value="CAK1247224.1"/>
    <property type="molecule type" value="Genomic_DNA"/>
</dbReference>
<dbReference type="Gene3D" id="3.50.50.60">
    <property type="entry name" value="FAD/NAD(P)-binding domain"/>
    <property type="match status" value="2"/>
</dbReference>
<dbReference type="PANTHER" id="PTHR48105">
    <property type="entry name" value="THIOREDOXIN REDUCTASE 1-RELATED-RELATED"/>
    <property type="match status" value="1"/>
</dbReference>
<organism evidence="8 9">
    <name type="scientific">Fructobacillus fructosus</name>
    <dbReference type="NCBI Taxonomy" id="1631"/>
    <lineage>
        <taxon>Bacteria</taxon>
        <taxon>Bacillati</taxon>
        <taxon>Bacillota</taxon>
        <taxon>Bacilli</taxon>
        <taxon>Lactobacillales</taxon>
        <taxon>Lactobacillaceae</taxon>
        <taxon>Fructobacillus</taxon>
    </lineage>
</organism>
<dbReference type="HAMAP" id="MF_01685">
    <property type="entry name" value="FENR2"/>
    <property type="match status" value="1"/>
</dbReference>
<comment type="catalytic activity">
    <reaction evidence="6">
        <text>2 reduced [2Fe-2S]-[ferredoxin] + NADP(+) + H(+) = 2 oxidized [2Fe-2S]-[ferredoxin] + NADPH</text>
        <dbReference type="Rhea" id="RHEA:20125"/>
        <dbReference type="Rhea" id="RHEA-COMP:10000"/>
        <dbReference type="Rhea" id="RHEA-COMP:10001"/>
        <dbReference type="ChEBI" id="CHEBI:15378"/>
        <dbReference type="ChEBI" id="CHEBI:33737"/>
        <dbReference type="ChEBI" id="CHEBI:33738"/>
        <dbReference type="ChEBI" id="CHEBI:57783"/>
        <dbReference type="ChEBI" id="CHEBI:58349"/>
        <dbReference type="EC" id="1.18.1.2"/>
    </reaction>
</comment>
<feature type="binding site" evidence="6">
    <location>
        <position position="47"/>
    </location>
    <ligand>
        <name>FAD</name>
        <dbReference type="ChEBI" id="CHEBI:57692"/>
    </ligand>
</feature>
<evidence type="ECO:0000256" key="3">
    <source>
        <dbReference type="ARBA" id="ARBA00022827"/>
    </source>
</evidence>
<evidence type="ECO:0000256" key="4">
    <source>
        <dbReference type="ARBA" id="ARBA00022857"/>
    </source>
</evidence>
<evidence type="ECO:0000256" key="6">
    <source>
        <dbReference type="HAMAP-Rule" id="MF_01685"/>
    </source>
</evidence>
<evidence type="ECO:0000313" key="9">
    <source>
        <dbReference type="Proteomes" id="UP001314261"/>
    </source>
</evidence>
<feature type="binding site" evidence="6">
    <location>
        <position position="122"/>
    </location>
    <ligand>
        <name>FAD</name>
        <dbReference type="ChEBI" id="CHEBI:57692"/>
    </ligand>
</feature>
<evidence type="ECO:0000256" key="5">
    <source>
        <dbReference type="ARBA" id="ARBA00023002"/>
    </source>
</evidence>
<dbReference type="InterPro" id="IPR023753">
    <property type="entry name" value="FAD/NAD-binding_dom"/>
</dbReference>
<accession>A0ABN9YYH9</accession>